<reference evidence="3" key="1">
    <citation type="submission" date="2022-06" db="EMBL/GenBank/DDBJ databases">
        <title>Helicobacter colisuis sp. nov.</title>
        <authorList>
            <person name="Papic B."/>
            <person name="Gruntar I."/>
        </authorList>
    </citation>
    <scope>NUCLEOTIDE SEQUENCE</scope>
    <source>
        <strain evidence="3">11154-15</strain>
    </source>
</reference>
<evidence type="ECO:0000313" key="4">
    <source>
        <dbReference type="Proteomes" id="UP001057522"/>
    </source>
</evidence>
<name>A0ABT0TTT0_9HELI</name>
<dbReference type="RefSeq" id="WP_250604016.1">
    <property type="nucleotide sequence ID" value="NZ_JAMOKX010000003.1"/>
</dbReference>
<evidence type="ECO:0000256" key="1">
    <source>
        <dbReference type="SAM" id="MobiDB-lite"/>
    </source>
</evidence>
<organism evidence="3 4">
    <name type="scientific">Helicobacter colisuis</name>
    <dbReference type="NCBI Taxonomy" id="2949739"/>
    <lineage>
        <taxon>Bacteria</taxon>
        <taxon>Pseudomonadati</taxon>
        <taxon>Campylobacterota</taxon>
        <taxon>Epsilonproteobacteria</taxon>
        <taxon>Campylobacterales</taxon>
        <taxon>Helicobacteraceae</taxon>
        <taxon>Helicobacter</taxon>
    </lineage>
</organism>
<evidence type="ECO:0000313" key="3">
    <source>
        <dbReference type="EMBL" id="MCL9819350.1"/>
    </source>
</evidence>
<protein>
    <recommendedName>
        <fullName evidence="5">Periplasmic protein</fullName>
    </recommendedName>
</protein>
<gene>
    <name evidence="3" type="ORF">NCR95_04075</name>
</gene>
<dbReference type="Proteomes" id="UP001057522">
    <property type="component" value="Unassembled WGS sequence"/>
</dbReference>
<comment type="caution">
    <text evidence="3">The sequence shown here is derived from an EMBL/GenBank/DDBJ whole genome shotgun (WGS) entry which is preliminary data.</text>
</comment>
<accession>A0ABT0TTT0</accession>
<evidence type="ECO:0008006" key="5">
    <source>
        <dbReference type="Google" id="ProtNLM"/>
    </source>
</evidence>
<feature type="signal peptide" evidence="2">
    <location>
        <begin position="1"/>
        <end position="18"/>
    </location>
</feature>
<feature type="region of interest" description="Disordered" evidence="1">
    <location>
        <begin position="428"/>
        <end position="455"/>
    </location>
</feature>
<evidence type="ECO:0000256" key="2">
    <source>
        <dbReference type="SAM" id="SignalP"/>
    </source>
</evidence>
<feature type="chain" id="PRO_5045249685" description="Periplasmic protein" evidence="2">
    <location>
        <begin position="19"/>
        <end position="455"/>
    </location>
</feature>
<keyword evidence="4" id="KW-1185">Reference proteome</keyword>
<keyword evidence="2" id="KW-0732">Signal</keyword>
<proteinExistence type="predicted"/>
<dbReference type="EMBL" id="JAMOKX010000003">
    <property type="protein sequence ID" value="MCL9819350.1"/>
    <property type="molecule type" value="Genomic_DNA"/>
</dbReference>
<sequence>MRKLLLIGSLALASLLYAEDITKENTGEQLEKIIESDVKPNLEKPKKQNIDDLLDRAKRELKKKNKEAYIYSATATVDANPDDAQYYEYLSMAYRKAFLTLKADMILSKAGKIAVEEALSYHRKQMPDDMLNDEMQKKVKKELEEKSGDADGIFAIVGNIVNSVVTNAKGDKKPETIEAEVEENIFNSAYTSGFTKEAFDEIKGMIPYETFIVTNEEGETEIGVLAYTTPKSLQLARDLAQGHKSKPIENKAQCKSADSIVEDFDDEYLLTHLGIKYFYNENCRPALLAYGMDSFTKEEGFNSDYRREARTRAQSNAEATIAQFLSSNVNAFMKNTELKQKTKNAMLKASKTDGKVKMGAAQKKTRTSIVKEMSKEFSSTAQASLRGMEVARTWSVDKGDYEVVGAIVYYSMDSIDEANKRFDAMENIPTQQSGKSGAKATPGVKRATNLEVDDF</sequence>